<keyword evidence="3" id="KW-1185">Reference proteome</keyword>
<protein>
    <submittedName>
        <fullName evidence="2">Uncharacterized protein</fullName>
    </submittedName>
</protein>
<dbReference type="PANTHER" id="PTHR21398">
    <property type="entry name" value="AGAP007094-PA"/>
    <property type="match status" value="1"/>
</dbReference>
<gene>
    <name evidence="2" type="ORF">RN001_004718</name>
</gene>
<evidence type="ECO:0000313" key="2">
    <source>
        <dbReference type="EMBL" id="KAK4881399.1"/>
    </source>
</evidence>
<comment type="caution">
    <text evidence="2">The sequence shown here is derived from an EMBL/GenBank/DDBJ whole genome shotgun (WGS) entry which is preliminary data.</text>
</comment>
<organism evidence="2 3">
    <name type="scientific">Aquatica leii</name>
    <dbReference type="NCBI Taxonomy" id="1421715"/>
    <lineage>
        <taxon>Eukaryota</taxon>
        <taxon>Metazoa</taxon>
        <taxon>Ecdysozoa</taxon>
        <taxon>Arthropoda</taxon>
        <taxon>Hexapoda</taxon>
        <taxon>Insecta</taxon>
        <taxon>Pterygota</taxon>
        <taxon>Neoptera</taxon>
        <taxon>Endopterygota</taxon>
        <taxon>Coleoptera</taxon>
        <taxon>Polyphaga</taxon>
        <taxon>Elateriformia</taxon>
        <taxon>Elateroidea</taxon>
        <taxon>Lampyridae</taxon>
        <taxon>Luciolinae</taxon>
        <taxon>Aquatica</taxon>
    </lineage>
</organism>
<keyword evidence="1" id="KW-0732">Signal</keyword>
<name>A0AAN7SI55_9COLE</name>
<dbReference type="AlphaFoldDB" id="A0AAN7SI55"/>
<dbReference type="SMART" id="SM00718">
    <property type="entry name" value="DM4_12"/>
    <property type="match status" value="1"/>
</dbReference>
<dbReference type="EMBL" id="JARPUR010000002">
    <property type="protein sequence ID" value="KAK4881399.1"/>
    <property type="molecule type" value="Genomic_DNA"/>
</dbReference>
<feature type="signal peptide" evidence="1">
    <location>
        <begin position="1"/>
        <end position="17"/>
    </location>
</feature>
<dbReference type="PANTHER" id="PTHR21398:SF1">
    <property type="entry name" value="FI03705P"/>
    <property type="match status" value="1"/>
</dbReference>
<proteinExistence type="predicted"/>
<reference evidence="3" key="1">
    <citation type="submission" date="2023-01" db="EMBL/GenBank/DDBJ databases">
        <title>Key to firefly adult light organ development and bioluminescence: homeobox transcription factors regulate luciferase expression and transportation to peroxisome.</title>
        <authorList>
            <person name="Fu X."/>
        </authorList>
    </citation>
    <scope>NUCLEOTIDE SEQUENCE [LARGE SCALE GENOMIC DNA]</scope>
</reference>
<evidence type="ECO:0000313" key="3">
    <source>
        <dbReference type="Proteomes" id="UP001353858"/>
    </source>
</evidence>
<feature type="chain" id="PRO_5042914193" evidence="1">
    <location>
        <begin position="18"/>
        <end position="293"/>
    </location>
</feature>
<dbReference type="Proteomes" id="UP001353858">
    <property type="component" value="Unassembled WGS sequence"/>
</dbReference>
<dbReference type="InterPro" id="IPR006631">
    <property type="entry name" value="DM4_12"/>
</dbReference>
<sequence>MCQKFNVLVFTLLVVLAKIYESEVTFIGSSRNLSRKKRFLVFPEGSSLQLVFCLTIPSVGMGRIFTVGWTAALAWELPHEPIHSLKKKTDAMKRVDKPGTLSSGGWTVEKGSSSTSDKVKNIYKDSISKYATIKEYLTKPGYSKIRYNSNPDTSYREYLKGKYVDYRPIYDALAIRPSFKSNNVMKEAPSFYEHPVYREVHRRTRRDLFGKIEKFLDAQRQDGKACLLKAICEVSQRSSDGVGTFMEEIIKAIFKIKPHKKADYEDEYDLAADENHNCSERYSRCSSSIWAML</sequence>
<evidence type="ECO:0000256" key="1">
    <source>
        <dbReference type="SAM" id="SignalP"/>
    </source>
</evidence>
<accession>A0AAN7SI55</accession>
<dbReference type="Pfam" id="PF07841">
    <property type="entry name" value="DM4_12"/>
    <property type="match status" value="1"/>
</dbReference>